<comment type="catalytic activity">
    <reaction evidence="12 13">
        <text>DNA(n) + a 2'-deoxyribonucleoside 5'-triphosphate = DNA(n+1) + diphosphate</text>
        <dbReference type="Rhea" id="RHEA:22508"/>
        <dbReference type="Rhea" id="RHEA-COMP:17339"/>
        <dbReference type="Rhea" id="RHEA-COMP:17340"/>
        <dbReference type="ChEBI" id="CHEBI:33019"/>
        <dbReference type="ChEBI" id="CHEBI:61560"/>
        <dbReference type="ChEBI" id="CHEBI:173112"/>
        <dbReference type="EC" id="2.7.7.49"/>
    </reaction>
</comment>
<keyword evidence="4 13" id="KW-0158">Chromosome</keyword>
<evidence type="ECO:0000259" key="15">
    <source>
        <dbReference type="PROSITE" id="PS50878"/>
    </source>
</evidence>
<dbReference type="InterPro" id="IPR000477">
    <property type="entry name" value="RT_dom"/>
</dbReference>
<evidence type="ECO:0000256" key="12">
    <source>
        <dbReference type="ARBA" id="ARBA00048173"/>
    </source>
</evidence>
<evidence type="ECO:0000256" key="1">
    <source>
        <dbReference type="ARBA" id="ARBA00008001"/>
    </source>
</evidence>
<reference evidence="16 17" key="1">
    <citation type="submission" date="2024-01" db="EMBL/GenBank/DDBJ databases">
        <title>Comparative genomics of Cryptococcus and Kwoniella reveals pathogenesis evolution and contrasting modes of karyotype evolution via chromosome fusion or intercentromeric recombination.</title>
        <authorList>
            <person name="Coelho M.A."/>
            <person name="David-Palma M."/>
            <person name="Shea T."/>
            <person name="Bowers K."/>
            <person name="McGinley-Smith S."/>
            <person name="Mohammad A.W."/>
            <person name="Gnirke A."/>
            <person name="Yurkov A.M."/>
            <person name="Nowrousian M."/>
            <person name="Sun S."/>
            <person name="Cuomo C.A."/>
            <person name="Heitman J."/>
        </authorList>
    </citation>
    <scope>NUCLEOTIDE SEQUENCE [LARGE SCALE GENOMIC DNA]</scope>
    <source>
        <strain evidence="16">CBS 11374</strain>
    </source>
</reference>
<evidence type="ECO:0000256" key="8">
    <source>
        <dbReference type="ARBA" id="ARBA00022842"/>
    </source>
</evidence>
<comment type="subcellular location">
    <subcellularLocation>
        <location evidence="13">Nucleus</location>
    </subcellularLocation>
    <subcellularLocation>
        <location evidence="13">Chromosome</location>
        <location evidence="13">Telomere</location>
    </subcellularLocation>
</comment>
<keyword evidence="17" id="KW-1185">Reference proteome</keyword>
<dbReference type="RefSeq" id="XP_062794326.1">
    <property type="nucleotide sequence ID" value="XM_062938275.1"/>
</dbReference>
<dbReference type="Pfam" id="PF00078">
    <property type="entry name" value="RVT_1"/>
    <property type="match status" value="1"/>
</dbReference>
<evidence type="ECO:0000256" key="9">
    <source>
        <dbReference type="ARBA" id="ARBA00022895"/>
    </source>
</evidence>
<keyword evidence="7 13" id="KW-0479">Metal-binding</keyword>
<dbReference type="PRINTS" id="PR01365">
    <property type="entry name" value="TELOMERASERT"/>
</dbReference>
<dbReference type="PROSITE" id="PS50878">
    <property type="entry name" value="RT_POL"/>
    <property type="match status" value="1"/>
</dbReference>
<dbReference type="PANTHER" id="PTHR12066">
    <property type="entry name" value="TELOMERASE REVERSE TRANSCRIPTASE"/>
    <property type="match status" value="1"/>
</dbReference>
<name>A0ABZ1D7J7_9TREE</name>
<sequence length="1080" mass="123459">MTDPGKKEGYKRVRHKTLSAYYSNISTLSSSLSTIFQSNNKQYGHILKSTDPPKYKVLLDTTLVALKSDQDEQCLVRRLARSERDHHGVLGAQQESIDWILRELSKKSDKNVLLVNNRFPIVDLPINISRPNVENRHVHSPSSVLRDTEWRLLRSRIGEEAFRLLIVHTSIFLPIGNNCFSQLSGMPIYDLYDHGTISQCKLPQISNSGICSTGKDNAESKKRNKKRKKAPSREREGKQVKRTKSSNSIAEVKIPRQRIYYGHPSRSSNGKITYGLPNSHILHKLAGTLGGPTDLEYLNFVQAVFPSLFQGRGEDGLKIRGNQERLEGILGMVRELVARYKKINFKRLLKNCMTEHVCTFKTCHSGFPITQVIPSSDTSGQDDKVPLESRYDDPLPPVLGVIPHRQVCRFLTSTIRALFSIDIIGSQDNLDTLLSHMRRFVKAKQYEPVNLHKLLQGISINDLGWLIVDSNTPQRVNISEATKRTSLVEDFIQWIFEGLIIPLLRNTFYITETASTRYETVYYSHEEWQKATKPHLKVLKDELLTELDRNESFFAQQGPLGVSAVRLIPKPKGFRPIVNLGRKIKSSKLLGIPTTGYNKRELTANQILRGVHQVLTFEKDRHRCSLGASLFGTNEIFAPIRDLKVELFSKNGKIPKLHFVKMDIKAAFDTIKQDKMIQIVSSLLDKNNDYCLMLYCLLLPPASKASQGASRRLFKARAVVDDQLANSFSEHARDIAAPLRNAVLVDLVRRKRITKTSCLELLKTHIEQNVWQVGKRFYRQKVGIPQGSKISSLLCSFFYASMENEYLSFTRRKGSRLLRYIDDFLFITDSINHARRFVDTMSKGFPTYGAEISLGKTLLSFECESKGQMGSVVDITKNGEILFPYCGFLIDTSTLEVMGDHPRLMANPIRQSFALRSDRHRGSAFVGWFSRQLENRNQVAYLDTAHNKIDTVHYNVFISFALTSMKIPFYFKLDDIQKRRETSISDALLLSVGYTYLAGRARVKHSNRNDEEDDHYDIRKTDFTFLAINAIIRVLRKKPRFKGITKLLEMHLKERKYRKLSERLEQTIEKGWGAVKGARY</sequence>
<evidence type="ECO:0000256" key="2">
    <source>
        <dbReference type="ARBA" id="ARBA00012493"/>
    </source>
</evidence>
<evidence type="ECO:0000256" key="3">
    <source>
        <dbReference type="ARBA" id="ARBA00016182"/>
    </source>
</evidence>
<evidence type="ECO:0000256" key="6">
    <source>
        <dbReference type="ARBA" id="ARBA00022695"/>
    </source>
</evidence>
<comment type="similarity">
    <text evidence="1 13">Belongs to the reverse transcriptase family. Telomerase subfamily.</text>
</comment>
<accession>A0ABZ1D7J7</accession>
<dbReference type="SMART" id="SM00975">
    <property type="entry name" value="Telomerase_RBD"/>
    <property type="match status" value="1"/>
</dbReference>
<dbReference type="CDD" id="cd01648">
    <property type="entry name" value="TERT"/>
    <property type="match status" value="1"/>
</dbReference>
<dbReference type="EMBL" id="CP141889">
    <property type="protein sequence ID" value="WRT69587.1"/>
    <property type="molecule type" value="Genomic_DNA"/>
</dbReference>
<keyword evidence="10 13" id="KW-0695">RNA-directed DNA polymerase</keyword>
<dbReference type="InterPro" id="IPR043502">
    <property type="entry name" value="DNA/RNA_pol_sf"/>
</dbReference>
<feature type="domain" description="Reverse transcriptase" evidence="15">
    <location>
        <begin position="549"/>
        <end position="890"/>
    </location>
</feature>
<keyword evidence="11 13" id="KW-0539">Nucleus</keyword>
<dbReference type="GeneID" id="87958706"/>
<keyword evidence="5 13" id="KW-0808">Transferase</keyword>
<dbReference type="PANTHER" id="PTHR12066:SF0">
    <property type="entry name" value="TELOMERASE REVERSE TRANSCRIPTASE"/>
    <property type="match status" value="1"/>
</dbReference>
<evidence type="ECO:0000256" key="13">
    <source>
        <dbReference type="RuleBase" id="RU365061"/>
    </source>
</evidence>
<dbReference type="Gene3D" id="3.30.70.2630">
    <property type="match status" value="1"/>
</dbReference>
<dbReference type="InterPro" id="IPR003545">
    <property type="entry name" value="Telomerase_RT"/>
</dbReference>
<dbReference type="SUPFAM" id="SSF56672">
    <property type="entry name" value="DNA/RNA polymerases"/>
    <property type="match status" value="1"/>
</dbReference>
<dbReference type="InterPro" id="IPR021891">
    <property type="entry name" value="Telomerase_RBD"/>
</dbReference>
<keyword evidence="6 13" id="KW-0548">Nucleotidyltransferase</keyword>
<dbReference type="EC" id="2.7.7.49" evidence="2 13"/>
<evidence type="ECO:0000256" key="7">
    <source>
        <dbReference type="ARBA" id="ARBA00022723"/>
    </source>
</evidence>
<organism evidence="16 17">
    <name type="scientific">Kwoniella shivajii</name>
    <dbReference type="NCBI Taxonomy" id="564305"/>
    <lineage>
        <taxon>Eukaryota</taxon>
        <taxon>Fungi</taxon>
        <taxon>Dikarya</taxon>
        <taxon>Basidiomycota</taxon>
        <taxon>Agaricomycotina</taxon>
        <taxon>Tremellomycetes</taxon>
        <taxon>Tremellales</taxon>
        <taxon>Cryptococcaceae</taxon>
        <taxon>Kwoniella</taxon>
    </lineage>
</organism>
<dbReference type="Gene3D" id="1.10.132.70">
    <property type="match status" value="1"/>
</dbReference>
<keyword evidence="8 13" id="KW-0460">Magnesium</keyword>
<comment type="function">
    <text evidence="13">Telomerase is a ribonucleoprotein enzyme essential for the replication of chromosome termini in most eukaryotes. It elongates telomeres. It is a reverse transcriptase that adds simple sequence repeats to chromosome ends by copying a template sequence within the RNA component of the enzyme.</text>
</comment>
<protein>
    <recommendedName>
        <fullName evidence="3 13">Telomerase reverse transcriptase</fullName>
        <ecNumber evidence="2 13">2.7.7.49</ecNumber>
    </recommendedName>
    <alternativeName>
        <fullName evidence="13">Telomerase catalytic subunit</fullName>
    </alternativeName>
</protein>
<feature type="region of interest" description="Disordered" evidence="14">
    <location>
        <begin position="211"/>
        <end position="247"/>
    </location>
</feature>
<proteinExistence type="inferred from homology"/>
<evidence type="ECO:0000256" key="10">
    <source>
        <dbReference type="ARBA" id="ARBA00022918"/>
    </source>
</evidence>
<evidence type="ECO:0000313" key="16">
    <source>
        <dbReference type="EMBL" id="WRT69587.1"/>
    </source>
</evidence>
<dbReference type="Pfam" id="PF12009">
    <property type="entry name" value="Telomerase_RBD"/>
    <property type="match status" value="1"/>
</dbReference>
<evidence type="ECO:0000256" key="5">
    <source>
        <dbReference type="ARBA" id="ARBA00022679"/>
    </source>
</evidence>
<evidence type="ECO:0000256" key="11">
    <source>
        <dbReference type="ARBA" id="ARBA00023242"/>
    </source>
</evidence>
<gene>
    <name evidence="16" type="ORF">IL334_006576</name>
</gene>
<evidence type="ECO:0000256" key="4">
    <source>
        <dbReference type="ARBA" id="ARBA00022454"/>
    </source>
</evidence>
<keyword evidence="9 13" id="KW-0779">Telomere</keyword>
<dbReference type="Gene3D" id="1.10.357.90">
    <property type="match status" value="1"/>
</dbReference>
<evidence type="ECO:0000313" key="17">
    <source>
        <dbReference type="Proteomes" id="UP001329825"/>
    </source>
</evidence>
<evidence type="ECO:0000256" key="14">
    <source>
        <dbReference type="SAM" id="MobiDB-lite"/>
    </source>
</evidence>
<dbReference type="Proteomes" id="UP001329825">
    <property type="component" value="Chromosome 9"/>
</dbReference>